<accession>A0A6G4WUI6</accession>
<dbReference type="InterPro" id="IPR010982">
    <property type="entry name" value="Lambda_DNA-bd_dom_sf"/>
</dbReference>
<name>A0A6G4WUI6_9ACTN</name>
<dbReference type="RefSeq" id="WP_165298364.1">
    <property type="nucleotide sequence ID" value="NZ_JAAKZZ010000069.1"/>
</dbReference>
<dbReference type="Gene3D" id="1.10.260.40">
    <property type="entry name" value="lambda repressor-like DNA-binding domains"/>
    <property type="match status" value="1"/>
</dbReference>
<reference evidence="2 3" key="1">
    <citation type="submission" date="2020-02" db="EMBL/GenBank/DDBJ databases">
        <title>Whole-genome analyses of novel actinobacteria.</title>
        <authorList>
            <person name="Sahin N."/>
            <person name="Tatar D."/>
        </authorList>
    </citation>
    <scope>NUCLEOTIDE SEQUENCE [LARGE SCALE GENOMIC DNA]</scope>
    <source>
        <strain evidence="2 3">SB3404</strain>
    </source>
</reference>
<dbReference type="PROSITE" id="PS50943">
    <property type="entry name" value="HTH_CROC1"/>
    <property type="match status" value="1"/>
</dbReference>
<evidence type="ECO:0000313" key="2">
    <source>
        <dbReference type="EMBL" id="NGO68663.1"/>
    </source>
</evidence>
<proteinExistence type="predicted"/>
<gene>
    <name evidence="2" type="ORF">G5C65_09905</name>
</gene>
<keyword evidence="3" id="KW-1185">Reference proteome</keyword>
<protein>
    <submittedName>
        <fullName evidence="2">Helix-turn-helix domain-containing protein</fullName>
    </submittedName>
</protein>
<dbReference type="GO" id="GO:0003677">
    <property type="term" value="F:DNA binding"/>
    <property type="evidence" value="ECO:0007669"/>
    <property type="project" value="InterPro"/>
</dbReference>
<dbReference type="EMBL" id="JAAKZZ010000069">
    <property type="protein sequence ID" value="NGO68663.1"/>
    <property type="molecule type" value="Genomic_DNA"/>
</dbReference>
<dbReference type="CDD" id="cd00093">
    <property type="entry name" value="HTH_XRE"/>
    <property type="match status" value="1"/>
</dbReference>
<dbReference type="Pfam" id="PF19054">
    <property type="entry name" value="DUF5753"/>
    <property type="match status" value="1"/>
</dbReference>
<dbReference type="AlphaFoldDB" id="A0A6G4WUI6"/>
<organism evidence="2 3">
    <name type="scientific">Streptomyces boncukensis</name>
    <dbReference type="NCBI Taxonomy" id="2711219"/>
    <lineage>
        <taxon>Bacteria</taxon>
        <taxon>Bacillati</taxon>
        <taxon>Actinomycetota</taxon>
        <taxon>Actinomycetes</taxon>
        <taxon>Kitasatosporales</taxon>
        <taxon>Streptomycetaceae</taxon>
        <taxon>Streptomyces</taxon>
    </lineage>
</organism>
<feature type="domain" description="HTH cro/C1-type" evidence="1">
    <location>
        <begin position="21"/>
        <end position="55"/>
    </location>
</feature>
<dbReference type="InterPro" id="IPR043917">
    <property type="entry name" value="DUF5753"/>
</dbReference>
<sequence>MPPRKDPDASASVPAFFGAELRFKREEQGLTLQEFADGCFYSVAFISQIEMGERRMPPAIARYADQRLDTDGFFVRRLKDARKAARAGHAEYFADVAEMEKRAETIEESDPLLIPGLLQTEEYARRLVRASHPRASRQSVDEKVAARMSRAKLFERPNPPDFWAILDEMVIRRAVLPPEQMADLLDHITTVIRSIDGVLQFLPCNASVHPLLMSPTRLMTFPDAPPLVYTESLYSGQLIDEPVLVKQFRKSYDLLRAAALSPEASLALISAAAEDFRDDRQRE</sequence>
<dbReference type="SMART" id="SM00530">
    <property type="entry name" value="HTH_XRE"/>
    <property type="match status" value="1"/>
</dbReference>
<dbReference type="Proteomes" id="UP000477722">
    <property type="component" value="Unassembled WGS sequence"/>
</dbReference>
<evidence type="ECO:0000259" key="1">
    <source>
        <dbReference type="PROSITE" id="PS50943"/>
    </source>
</evidence>
<comment type="caution">
    <text evidence="2">The sequence shown here is derived from an EMBL/GenBank/DDBJ whole genome shotgun (WGS) entry which is preliminary data.</text>
</comment>
<evidence type="ECO:0000313" key="3">
    <source>
        <dbReference type="Proteomes" id="UP000477722"/>
    </source>
</evidence>
<dbReference type="InterPro" id="IPR001387">
    <property type="entry name" value="Cro/C1-type_HTH"/>
</dbReference>
<dbReference type="SUPFAM" id="SSF47413">
    <property type="entry name" value="lambda repressor-like DNA-binding domains"/>
    <property type="match status" value="1"/>
</dbReference>